<evidence type="ECO:0000256" key="1">
    <source>
        <dbReference type="ARBA" id="ARBA00007606"/>
    </source>
</evidence>
<feature type="domain" description="Legume lectin" evidence="4">
    <location>
        <begin position="96"/>
        <end position="320"/>
    </location>
</feature>
<dbReference type="CDD" id="cd06899">
    <property type="entry name" value="lectin_legume_LecRK_Arcelin_ConA"/>
    <property type="match status" value="1"/>
</dbReference>
<reference evidence="5" key="1">
    <citation type="journal article" date="2013" name="J. Plant Res.">
        <title>Effect of fungi and light on seed germination of three Opuntia species from semiarid lands of central Mexico.</title>
        <authorList>
            <person name="Delgado-Sanchez P."/>
            <person name="Jimenez-Bremont J.F."/>
            <person name="Guerrero-Gonzalez Mde L."/>
            <person name="Flores J."/>
        </authorList>
    </citation>
    <scope>NUCLEOTIDE SEQUENCE</scope>
    <source>
        <tissue evidence="5">Cladode</tissue>
    </source>
</reference>
<keyword evidence="3" id="KW-1133">Transmembrane helix</keyword>
<dbReference type="PANTHER" id="PTHR32401:SF15">
    <property type="entry name" value="L-TYPE LECTIN-DOMAIN CONTAINING RECEPTOR KINASE VIII.2-LIKE"/>
    <property type="match status" value="1"/>
</dbReference>
<dbReference type="EC" id="2.7.11.30" evidence="5"/>
<evidence type="ECO:0000259" key="4">
    <source>
        <dbReference type="Pfam" id="PF00139"/>
    </source>
</evidence>
<keyword evidence="5" id="KW-0808">Transferase</keyword>
<accession>A0A7C9DC52</accession>
<proteinExistence type="inferred from homology"/>
<dbReference type="InterPro" id="IPR001220">
    <property type="entry name" value="Legume_lectin_dom"/>
</dbReference>
<dbReference type="Pfam" id="PF00139">
    <property type="entry name" value="Lectin_legB"/>
    <property type="match status" value="1"/>
</dbReference>
<dbReference type="SUPFAM" id="SSF49899">
    <property type="entry name" value="Concanavalin A-like lectins/glucanases"/>
    <property type="match status" value="1"/>
</dbReference>
<organism evidence="5">
    <name type="scientific">Opuntia streptacantha</name>
    <name type="common">Prickly pear cactus</name>
    <name type="synonym">Opuntia cardona</name>
    <dbReference type="NCBI Taxonomy" id="393608"/>
    <lineage>
        <taxon>Eukaryota</taxon>
        <taxon>Viridiplantae</taxon>
        <taxon>Streptophyta</taxon>
        <taxon>Embryophyta</taxon>
        <taxon>Tracheophyta</taxon>
        <taxon>Spermatophyta</taxon>
        <taxon>Magnoliopsida</taxon>
        <taxon>eudicotyledons</taxon>
        <taxon>Gunneridae</taxon>
        <taxon>Pentapetalae</taxon>
        <taxon>Caryophyllales</taxon>
        <taxon>Cactineae</taxon>
        <taxon>Cactaceae</taxon>
        <taxon>Opuntioideae</taxon>
        <taxon>Opuntia</taxon>
    </lineage>
</organism>
<evidence type="ECO:0000256" key="2">
    <source>
        <dbReference type="ARBA" id="ARBA00022734"/>
    </source>
</evidence>
<name>A0A7C9DC52_OPUST</name>
<comment type="similarity">
    <text evidence="1">Belongs to the leguminous lectin family.</text>
</comment>
<dbReference type="AlphaFoldDB" id="A0A7C9DC52"/>
<protein>
    <submittedName>
        <fullName evidence="5">Receptor protein serine/threonine kinase</fullName>
        <ecNumber evidence="5">2.7.11.30</ecNumber>
    </submittedName>
</protein>
<dbReference type="GO" id="GO:0030246">
    <property type="term" value="F:carbohydrate binding"/>
    <property type="evidence" value="ECO:0007669"/>
    <property type="project" value="UniProtKB-KW"/>
</dbReference>
<dbReference type="PANTHER" id="PTHR32401">
    <property type="entry name" value="CONCANAVALIN A-LIKE LECTIN FAMILY PROTEIN"/>
    <property type="match status" value="1"/>
</dbReference>
<dbReference type="InterPro" id="IPR050258">
    <property type="entry name" value="Leguminous_Lectin"/>
</dbReference>
<dbReference type="Gene3D" id="2.60.120.200">
    <property type="match status" value="1"/>
</dbReference>
<evidence type="ECO:0000313" key="5">
    <source>
        <dbReference type="EMBL" id="MBA4636923.1"/>
    </source>
</evidence>
<sequence length="407" mass="44989">MPEWSYTTSPPNHHYFLSLYRRQQASHLNQLLNPSPPVKNVRTFPYFLLLVIHKLQASISTMNHIVSYSLPLYLLIIFPFLALSAEPISSFSLQAPNFDSVFTLLGDAHFANSLVNLTSPSLGSRGQIVYKKPFKFLDPKSSKPISLSTDFTFSISPGDGDGLAFVIFPAGDGLSRVFDQGSFGISENTDSRFIAIEYDTRKDDNVGDLNANHVGVDVGSFISAATTDASSVGLLLNGGVPLKSWIDYEASSKRLEIRLGESGTQRPYQPLISHSIDLPKMWGDREVLVGISSSSGKSSQISSLSSWNFNIRTFTNSMHSMPLNPDEIHVDDHHVDHRRKSCFLTVLGAVIFATGCGTLVAFFALFLWLILFGRHSSVTPELPLNSVEFKYEKVNVTIDDVSDESRT</sequence>
<dbReference type="InterPro" id="IPR013320">
    <property type="entry name" value="ConA-like_dom_sf"/>
</dbReference>
<keyword evidence="5" id="KW-0675">Receptor</keyword>
<feature type="transmembrane region" description="Helical" evidence="3">
    <location>
        <begin position="343"/>
        <end position="371"/>
    </location>
</feature>
<reference evidence="5" key="2">
    <citation type="submission" date="2020-07" db="EMBL/GenBank/DDBJ databases">
        <authorList>
            <person name="Vera ALvarez R."/>
            <person name="Arias-Moreno D.M."/>
            <person name="Jimenez-Jacinto V."/>
            <person name="Jimenez-Bremont J.F."/>
            <person name="Swaminathan K."/>
            <person name="Moose S.P."/>
            <person name="Guerrero-Gonzalez M.L."/>
            <person name="Marino-Ramirez L."/>
            <person name="Landsman D."/>
            <person name="Rodriguez-Kessler M."/>
            <person name="Delgado-Sanchez P."/>
        </authorList>
    </citation>
    <scope>NUCLEOTIDE SEQUENCE</scope>
    <source>
        <tissue evidence="5">Cladode</tissue>
    </source>
</reference>
<keyword evidence="2" id="KW-0430">Lectin</keyword>
<keyword evidence="3" id="KW-0812">Transmembrane</keyword>
<keyword evidence="5" id="KW-0418">Kinase</keyword>
<dbReference type="EMBL" id="GISG01102221">
    <property type="protein sequence ID" value="MBA4636923.1"/>
    <property type="molecule type" value="Transcribed_RNA"/>
</dbReference>
<evidence type="ECO:0000256" key="3">
    <source>
        <dbReference type="SAM" id="Phobius"/>
    </source>
</evidence>
<keyword evidence="3" id="KW-0472">Membrane</keyword>
<dbReference type="GO" id="GO:0004675">
    <property type="term" value="F:transmembrane receptor protein serine/threonine kinase activity"/>
    <property type="evidence" value="ECO:0007669"/>
    <property type="project" value="UniProtKB-EC"/>
</dbReference>
<feature type="transmembrane region" description="Helical" evidence="3">
    <location>
        <begin position="65"/>
        <end position="83"/>
    </location>
</feature>